<evidence type="ECO:0000256" key="4">
    <source>
        <dbReference type="ARBA" id="ARBA00013244"/>
    </source>
</evidence>
<evidence type="ECO:0000259" key="13">
    <source>
        <dbReference type="Pfam" id="PF06974"/>
    </source>
</evidence>
<evidence type="ECO:0000259" key="12">
    <source>
        <dbReference type="Pfam" id="PF03007"/>
    </source>
</evidence>
<dbReference type="OrthoDB" id="9810950at2"/>
<dbReference type="GO" id="GO:0019432">
    <property type="term" value="P:triglyceride biosynthetic process"/>
    <property type="evidence" value="ECO:0007669"/>
    <property type="project" value="UniProtKB-UniPathway"/>
</dbReference>
<dbReference type="KEGG" id="aab:A4R43_23185"/>
<dbReference type="Pfam" id="PF06974">
    <property type="entry name" value="WS_DGAT_C"/>
    <property type="match status" value="1"/>
</dbReference>
<dbReference type="InterPro" id="IPR009721">
    <property type="entry name" value="O-acyltransferase_WSD1_C"/>
</dbReference>
<organism evidence="14 15">
    <name type="scientific">Amycolatopsis albispora</name>
    <dbReference type="NCBI Taxonomy" id="1804986"/>
    <lineage>
        <taxon>Bacteria</taxon>
        <taxon>Bacillati</taxon>
        <taxon>Actinomycetota</taxon>
        <taxon>Actinomycetes</taxon>
        <taxon>Pseudonocardiales</taxon>
        <taxon>Pseudonocardiaceae</taxon>
        <taxon>Amycolatopsis</taxon>
    </lineage>
</organism>
<keyword evidence="15" id="KW-1185">Reference proteome</keyword>
<dbReference type="SUPFAM" id="SSF52777">
    <property type="entry name" value="CoA-dependent acyltransferases"/>
    <property type="match status" value="1"/>
</dbReference>
<dbReference type="GO" id="GO:0006071">
    <property type="term" value="P:glycerol metabolic process"/>
    <property type="evidence" value="ECO:0007669"/>
    <property type="project" value="UniProtKB-KW"/>
</dbReference>
<evidence type="ECO:0000256" key="2">
    <source>
        <dbReference type="ARBA" id="ARBA00005189"/>
    </source>
</evidence>
<keyword evidence="5 11" id="KW-0444">Lipid biosynthesis</keyword>
<evidence type="ECO:0000256" key="7">
    <source>
        <dbReference type="ARBA" id="ARBA00022798"/>
    </source>
</evidence>
<dbReference type="EC" id="2.3.1.20" evidence="4 11"/>
<keyword evidence="9 11" id="KW-0012">Acyltransferase</keyword>
<accession>A0A344LAG7</accession>
<dbReference type="NCBIfam" id="TIGR02946">
    <property type="entry name" value="acyl_WS_DGAT"/>
    <property type="match status" value="1"/>
</dbReference>
<gene>
    <name evidence="14" type="ORF">A4R43_23185</name>
</gene>
<evidence type="ECO:0000313" key="15">
    <source>
        <dbReference type="Proteomes" id="UP000250434"/>
    </source>
</evidence>
<evidence type="ECO:0000313" key="14">
    <source>
        <dbReference type="EMBL" id="AXB45041.1"/>
    </source>
</evidence>
<dbReference type="Proteomes" id="UP000250434">
    <property type="component" value="Chromosome"/>
</dbReference>
<dbReference type="InterPro" id="IPR045034">
    <property type="entry name" value="O-acyltransferase_WSD1-like"/>
</dbReference>
<evidence type="ECO:0000256" key="8">
    <source>
        <dbReference type="ARBA" id="ARBA00023098"/>
    </source>
</evidence>
<protein>
    <recommendedName>
        <fullName evidence="4 11">Diacylglycerol O-acyltransferase</fullName>
        <ecNumber evidence="4 11">2.3.1.20</ecNumber>
    </recommendedName>
</protein>
<comment type="similarity">
    <text evidence="3 11">Belongs to the long-chain O-acyltransferase family.</text>
</comment>
<keyword evidence="6 11" id="KW-0808">Transferase</keyword>
<sequence>MQDRLSALDASFLYMEDPVTPMHVGGVAVFERPSAGFTYADVLALIGQRLGYLPRYRQRVLGVPGHLARPLWVDDVDFDLNYHVRRSALPAPGTDDQLFDLVARLVSRPLALERPLWEVYFVEGLSDDRVALVTKTHQAVVDGTGTIELGQLILDDTPAEAAELAEFEDTWTPRRQPSRTQLLLDAVSETVQRPGELVNTAVGAAKDAVATVGKVTEAISGVAATLRSVARPAPEGPLNAPVSGGRMFSVVRTRLEDFRKVRAEHSGTVNDVVLAVVAGALREWLLSRGAALTSDSTVRALVPLAVSDAETEFSSAGLVGNEVAAYLVDLPVGEPNAVLRLQHIGHAMSAHLDSGRSVAARTLLRVGGFAPATLHSLGARAANSFSGRFFNLVITNSPGPQVPLYAGPARMTEMFPVLPLAKNQALAIGVTSYHGGVYFGLNGDRKAMYDVDLLGGMIEEALDELKGADW</sequence>
<name>A0A344LAG7_9PSEU</name>
<dbReference type="PANTHER" id="PTHR31650:SF1">
    <property type="entry name" value="WAX ESTER SYNTHASE_DIACYLGLYCEROL ACYLTRANSFERASE 4-RELATED"/>
    <property type="match status" value="1"/>
</dbReference>
<comment type="pathway">
    <text evidence="1 11">Glycerolipid metabolism; triacylglycerol biosynthesis.</text>
</comment>
<proteinExistence type="inferred from homology"/>
<dbReference type="RefSeq" id="WP_113694302.1">
    <property type="nucleotide sequence ID" value="NZ_CP015163.1"/>
</dbReference>
<dbReference type="EMBL" id="CP015163">
    <property type="protein sequence ID" value="AXB45041.1"/>
    <property type="molecule type" value="Genomic_DNA"/>
</dbReference>
<keyword evidence="7 11" id="KW-0319">Glycerol metabolism</keyword>
<dbReference type="GO" id="GO:0004144">
    <property type="term" value="F:diacylglycerol O-acyltransferase activity"/>
    <property type="evidence" value="ECO:0007669"/>
    <property type="project" value="UniProtKB-EC"/>
</dbReference>
<evidence type="ECO:0000256" key="3">
    <source>
        <dbReference type="ARBA" id="ARBA00009587"/>
    </source>
</evidence>
<evidence type="ECO:0000256" key="9">
    <source>
        <dbReference type="ARBA" id="ARBA00023315"/>
    </source>
</evidence>
<dbReference type="GO" id="GO:0005886">
    <property type="term" value="C:plasma membrane"/>
    <property type="evidence" value="ECO:0007669"/>
    <property type="project" value="TreeGrafter"/>
</dbReference>
<evidence type="ECO:0000256" key="5">
    <source>
        <dbReference type="ARBA" id="ARBA00022516"/>
    </source>
</evidence>
<dbReference type="GO" id="GO:0051701">
    <property type="term" value="P:biological process involved in interaction with host"/>
    <property type="evidence" value="ECO:0007669"/>
    <property type="project" value="TreeGrafter"/>
</dbReference>
<dbReference type="Pfam" id="PF03007">
    <property type="entry name" value="WS_DGAT_cat"/>
    <property type="match status" value="1"/>
</dbReference>
<comment type="catalytic activity">
    <reaction evidence="10 11">
        <text>an acyl-CoA + a 1,2-diacyl-sn-glycerol = a triacyl-sn-glycerol + CoA</text>
        <dbReference type="Rhea" id="RHEA:10868"/>
        <dbReference type="ChEBI" id="CHEBI:17815"/>
        <dbReference type="ChEBI" id="CHEBI:57287"/>
        <dbReference type="ChEBI" id="CHEBI:58342"/>
        <dbReference type="ChEBI" id="CHEBI:64615"/>
        <dbReference type="EC" id="2.3.1.20"/>
    </reaction>
</comment>
<evidence type="ECO:0000256" key="10">
    <source>
        <dbReference type="ARBA" id="ARBA00048109"/>
    </source>
</evidence>
<comment type="pathway">
    <text evidence="2">Lipid metabolism.</text>
</comment>
<evidence type="ECO:0000256" key="6">
    <source>
        <dbReference type="ARBA" id="ARBA00022679"/>
    </source>
</evidence>
<dbReference type="InterPro" id="IPR014292">
    <property type="entry name" value="Acyl_transf_WS/DGAT"/>
</dbReference>
<evidence type="ECO:0000256" key="1">
    <source>
        <dbReference type="ARBA" id="ARBA00004771"/>
    </source>
</evidence>
<evidence type="ECO:0000256" key="11">
    <source>
        <dbReference type="RuleBase" id="RU361241"/>
    </source>
</evidence>
<reference evidence="14 15" key="1">
    <citation type="submission" date="2016-04" db="EMBL/GenBank/DDBJ databases">
        <title>Complete genome sequence and analysis of deep-sea sediment isolate, Amycolatopsis sp. WP1.</title>
        <authorList>
            <person name="Wang H."/>
            <person name="Chen S."/>
            <person name="Wu Q."/>
        </authorList>
    </citation>
    <scope>NUCLEOTIDE SEQUENCE [LARGE SCALE GENOMIC DNA]</scope>
    <source>
        <strain evidence="14 15">WP1</strain>
    </source>
</reference>
<dbReference type="InterPro" id="IPR004255">
    <property type="entry name" value="O-acyltransferase_WSD1_N"/>
</dbReference>
<feature type="domain" description="O-acyltransferase WSD1 C-terminal" evidence="13">
    <location>
        <begin position="320"/>
        <end position="466"/>
    </location>
</feature>
<dbReference type="AlphaFoldDB" id="A0A344LAG7"/>
<keyword evidence="8 11" id="KW-0443">Lipid metabolism</keyword>
<dbReference type="UniPathway" id="UPA00282"/>
<dbReference type="GO" id="GO:0001666">
    <property type="term" value="P:response to hypoxia"/>
    <property type="evidence" value="ECO:0007669"/>
    <property type="project" value="TreeGrafter"/>
</dbReference>
<dbReference type="PANTHER" id="PTHR31650">
    <property type="entry name" value="O-ACYLTRANSFERASE (WSD1-LIKE) FAMILY PROTEIN"/>
    <property type="match status" value="1"/>
</dbReference>
<dbReference type="GO" id="GO:0071731">
    <property type="term" value="P:response to nitric oxide"/>
    <property type="evidence" value="ECO:0007669"/>
    <property type="project" value="TreeGrafter"/>
</dbReference>
<feature type="domain" description="O-acyltransferase WSD1-like N-terminal" evidence="12">
    <location>
        <begin position="5"/>
        <end position="273"/>
    </location>
</feature>